<dbReference type="InterPro" id="IPR035240">
    <property type="entry name" value="SprT_Zn_ribbon"/>
</dbReference>
<dbReference type="OrthoDB" id="20772at2759"/>
<proteinExistence type="predicted"/>
<accession>A0A6A5BR03</accession>
<dbReference type="InterPro" id="IPR006640">
    <property type="entry name" value="SprT-like_domain"/>
</dbReference>
<dbReference type="GO" id="GO:0006950">
    <property type="term" value="P:response to stress"/>
    <property type="evidence" value="ECO:0007669"/>
    <property type="project" value="UniProtKB-ARBA"/>
</dbReference>
<feature type="compositionally biased region" description="Acidic residues" evidence="1">
    <location>
        <begin position="255"/>
        <end position="302"/>
    </location>
</feature>
<feature type="domain" description="Chromo" evidence="2">
    <location>
        <begin position="191"/>
        <end position="249"/>
    </location>
</feature>
<comment type="caution">
    <text evidence="3">The sequence shown here is derived from an EMBL/GenBank/DDBJ whole genome shotgun (WGS) entry which is preliminary data.</text>
</comment>
<feature type="compositionally biased region" description="Low complexity" evidence="1">
    <location>
        <begin position="88"/>
        <end position="97"/>
    </location>
</feature>
<dbReference type="SMART" id="SM00298">
    <property type="entry name" value="CHROMO"/>
    <property type="match status" value="1"/>
</dbReference>
<feature type="region of interest" description="Disordered" evidence="1">
    <location>
        <begin position="242"/>
        <end position="315"/>
    </location>
</feature>
<gene>
    <name evidence="3" type="ORF">FDP41_003518</name>
</gene>
<dbReference type="Pfam" id="PF10263">
    <property type="entry name" value="SprT-like"/>
    <property type="match status" value="1"/>
</dbReference>
<dbReference type="Gene3D" id="2.40.50.40">
    <property type="match status" value="1"/>
</dbReference>
<dbReference type="SUPFAM" id="SSF54160">
    <property type="entry name" value="Chromo domain-like"/>
    <property type="match status" value="1"/>
</dbReference>
<dbReference type="OMA" id="YKYQWQC"/>
<dbReference type="InterPro" id="IPR023780">
    <property type="entry name" value="Chromo_domain"/>
</dbReference>
<dbReference type="InterPro" id="IPR036910">
    <property type="entry name" value="HMG_box_dom_sf"/>
</dbReference>
<dbReference type="AlphaFoldDB" id="A0A6A5BR03"/>
<dbReference type="VEuPathDB" id="AmoebaDB:FDP41_003518"/>
<dbReference type="PANTHER" id="PTHR23099:SF0">
    <property type="entry name" value="GERM CELL NUCLEAR ACIDIC PROTEIN"/>
    <property type="match status" value="1"/>
</dbReference>
<evidence type="ECO:0000313" key="4">
    <source>
        <dbReference type="Proteomes" id="UP000444721"/>
    </source>
</evidence>
<name>A0A6A5BR03_NAEFO</name>
<feature type="region of interest" description="Disordered" evidence="1">
    <location>
        <begin position="88"/>
        <end position="108"/>
    </location>
</feature>
<dbReference type="GeneID" id="68110736"/>
<protein>
    <recommendedName>
        <fullName evidence="2">Chromo domain-containing protein</fullName>
    </recommendedName>
</protein>
<keyword evidence="4" id="KW-1185">Reference proteome</keyword>
<dbReference type="InterPro" id="IPR000953">
    <property type="entry name" value="Chromo/chromo_shadow_dom"/>
</dbReference>
<dbReference type="PROSITE" id="PS50013">
    <property type="entry name" value="CHROMO_2"/>
    <property type="match status" value="1"/>
</dbReference>
<dbReference type="CDD" id="cd00024">
    <property type="entry name" value="CD_CSD"/>
    <property type="match status" value="1"/>
</dbReference>
<dbReference type="InterPro" id="IPR016197">
    <property type="entry name" value="Chromo-like_dom_sf"/>
</dbReference>
<feature type="compositionally biased region" description="Basic residues" evidence="1">
    <location>
        <begin position="98"/>
        <end position="108"/>
    </location>
</feature>
<evidence type="ECO:0000256" key="1">
    <source>
        <dbReference type="SAM" id="MobiDB-lite"/>
    </source>
</evidence>
<dbReference type="PANTHER" id="PTHR23099">
    <property type="entry name" value="TRANSCRIPTIONAL REGULATOR"/>
    <property type="match status" value="1"/>
</dbReference>
<evidence type="ECO:0000313" key="3">
    <source>
        <dbReference type="EMBL" id="KAF0977526.1"/>
    </source>
</evidence>
<reference evidence="3 4" key="1">
    <citation type="journal article" date="2019" name="Sci. Rep.">
        <title>Nanopore sequencing improves the draft genome of the human pathogenic amoeba Naegleria fowleri.</title>
        <authorList>
            <person name="Liechti N."/>
            <person name="Schurch N."/>
            <person name="Bruggmann R."/>
            <person name="Wittwer M."/>
        </authorList>
    </citation>
    <scope>NUCLEOTIDE SEQUENCE [LARGE SCALE GENOMIC DNA]</scope>
    <source>
        <strain evidence="3 4">ATCC 30894</strain>
    </source>
</reference>
<dbReference type="Pfam" id="PF00385">
    <property type="entry name" value="Chromo"/>
    <property type="match status" value="1"/>
</dbReference>
<dbReference type="VEuPathDB" id="AmoebaDB:NfTy_070840"/>
<sequence length="584" mass="67023">MLDIHHHSPQQYEATHQRFLAMSNEFGWASVNWTDFFSHPEHVLPKGLLSCSEALPITQEAQTWSVHMDHDDDHHSCCNNNGTTSAAASYNHTSSHSSSRRKSLGIKRRPSCNPTQVICISDDDDVEEITKDSAFTNSTNSTNITNKVYISNPVCPSQNSQKSYCDDDGEAEYEFKEEESEIEEDLSDNIYEIEKILKKRIRNSKPEYYVKWVGYPSSENSWVKKCDIFDEECIKEFEKSFESQSHHTKQQPIDLCDDVDSDNSIEYDDEESDGDDDEESDEEDKANDFLLSDDDDDDDDDNIFSTAGKKTTSRETPKLHAALDFDSTTKRSKSQKTLNQSKYIADPKQFKKVRGELLQKYYDEINSVCFKNKLPALKLSEGKAKDLKGKPYLLWNHHLRKTAGYCKLFTLKKSRNGKSTQLEKVVAIEISTKVCNCEERLVHTLAHEMCHAASFLFDGVTGHGKTFYSYGDLIKKYYPDIPITTCHSYAIDYKYQWQCVDCGSIINRHSKSIDVTKQCCGVCKGRLQEIGKSSNTKNNAYNSYVKEHYKRFKEHHPHLKQGEIMKLVAQSYREQRHGTTTTHD</sequence>
<dbReference type="GO" id="GO:0005634">
    <property type="term" value="C:nucleus"/>
    <property type="evidence" value="ECO:0007669"/>
    <property type="project" value="TreeGrafter"/>
</dbReference>
<dbReference type="EMBL" id="VFQX01000034">
    <property type="protein sequence ID" value="KAF0977526.1"/>
    <property type="molecule type" value="Genomic_DNA"/>
</dbReference>
<dbReference type="Pfam" id="PF17283">
    <property type="entry name" value="Zn_ribbon_SprT"/>
    <property type="match status" value="1"/>
</dbReference>
<evidence type="ECO:0000259" key="2">
    <source>
        <dbReference type="PROSITE" id="PS50013"/>
    </source>
</evidence>
<organism evidence="3 4">
    <name type="scientific">Naegleria fowleri</name>
    <name type="common">Brain eating amoeba</name>
    <dbReference type="NCBI Taxonomy" id="5763"/>
    <lineage>
        <taxon>Eukaryota</taxon>
        <taxon>Discoba</taxon>
        <taxon>Heterolobosea</taxon>
        <taxon>Tetramitia</taxon>
        <taxon>Eutetramitia</taxon>
        <taxon>Vahlkampfiidae</taxon>
        <taxon>Naegleria</taxon>
    </lineage>
</organism>
<dbReference type="Proteomes" id="UP000444721">
    <property type="component" value="Unassembled WGS sequence"/>
</dbReference>
<dbReference type="SMART" id="SM00731">
    <property type="entry name" value="SprT"/>
    <property type="match status" value="1"/>
</dbReference>
<dbReference type="SUPFAM" id="SSF47095">
    <property type="entry name" value="HMG-box"/>
    <property type="match status" value="1"/>
</dbReference>
<dbReference type="VEuPathDB" id="AmoebaDB:NF0063990"/>
<dbReference type="RefSeq" id="XP_044562239.1">
    <property type="nucleotide sequence ID" value="XM_044706831.1"/>
</dbReference>